<feature type="domain" description="Endonuclease/exonuclease/phosphatase" evidence="2">
    <location>
        <begin position="450"/>
        <end position="678"/>
    </location>
</feature>
<dbReference type="InterPro" id="IPR036691">
    <property type="entry name" value="Endo/exonu/phosph_ase_sf"/>
</dbReference>
<proteinExistence type="predicted"/>
<gene>
    <name evidence="3" type="ORF">AXG93_645s1040</name>
</gene>
<keyword evidence="4" id="KW-1185">Reference proteome</keyword>
<dbReference type="InterPro" id="IPR051916">
    <property type="entry name" value="GPI-anchor_lipid_remodeler"/>
</dbReference>
<dbReference type="EMBL" id="LVLJ01000107">
    <property type="protein sequence ID" value="OAE35634.1"/>
    <property type="molecule type" value="Genomic_DNA"/>
</dbReference>
<dbReference type="PANTHER" id="PTHR14859">
    <property type="entry name" value="CALCOFLUOR WHITE HYPERSENSITIVE PROTEIN PRECURSOR"/>
    <property type="match status" value="1"/>
</dbReference>
<name>A0A176WS16_MARPO</name>
<dbReference type="GO" id="GO:0016020">
    <property type="term" value="C:membrane"/>
    <property type="evidence" value="ECO:0007669"/>
    <property type="project" value="GOC"/>
</dbReference>
<dbReference type="SUPFAM" id="SSF56219">
    <property type="entry name" value="DNase I-like"/>
    <property type="match status" value="1"/>
</dbReference>
<dbReference type="Pfam" id="PF03372">
    <property type="entry name" value="Exo_endo_phos"/>
    <property type="match status" value="1"/>
</dbReference>
<dbReference type="AlphaFoldDB" id="A0A176WS16"/>
<evidence type="ECO:0000256" key="1">
    <source>
        <dbReference type="SAM" id="MobiDB-lite"/>
    </source>
</evidence>
<dbReference type="PANTHER" id="PTHR14859:SF0">
    <property type="entry name" value="ENDONUCLEASE_EXONUCLEASE_PHOSPHATASE FAMILY PROTEIN, EXPRESSED"/>
    <property type="match status" value="1"/>
</dbReference>
<feature type="region of interest" description="Disordered" evidence="1">
    <location>
        <begin position="397"/>
        <end position="420"/>
    </location>
</feature>
<dbReference type="GO" id="GO:0005783">
    <property type="term" value="C:endoplasmic reticulum"/>
    <property type="evidence" value="ECO:0007669"/>
    <property type="project" value="TreeGrafter"/>
</dbReference>
<dbReference type="Gene3D" id="3.60.10.10">
    <property type="entry name" value="Endonuclease/exonuclease/phosphatase"/>
    <property type="match status" value="1"/>
</dbReference>
<dbReference type="FunFam" id="3.60.10.10:FF:000045">
    <property type="entry name" value="Endonuclease/exonuclease/phosphatase family protein"/>
    <property type="match status" value="1"/>
</dbReference>
<dbReference type="GO" id="GO:0006506">
    <property type="term" value="P:GPI anchor biosynthetic process"/>
    <property type="evidence" value="ECO:0007669"/>
    <property type="project" value="TreeGrafter"/>
</dbReference>
<evidence type="ECO:0000313" key="4">
    <source>
        <dbReference type="Proteomes" id="UP000077202"/>
    </source>
</evidence>
<evidence type="ECO:0000259" key="2">
    <source>
        <dbReference type="Pfam" id="PF03372"/>
    </source>
</evidence>
<protein>
    <recommendedName>
        <fullName evidence="2">Endonuclease/exonuclease/phosphatase domain-containing protein</fullName>
    </recommendedName>
</protein>
<reference evidence="3" key="1">
    <citation type="submission" date="2016-03" db="EMBL/GenBank/DDBJ databases">
        <title>Mechanisms controlling the formation of the plant cell surface in tip-growing cells are functionally conserved among land plants.</title>
        <authorList>
            <person name="Honkanen S."/>
            <person name="Jones V.A."/>
            <person name="Morieri G."/>
            <person name="Champion C."/>
            <person name="Hetherington A.J."/>
            <person name="Kelly S."/>
            <person name="Saint-Marcoux D."/>
            <person name="Proust H."/>
            <person name="Prescott H."/>
            <person name="Dolan L."/>
        </authorList>
    </citation>
    <scope>NUCLEOTIDE SEQUENCE [LARGE SCALE GENOMIC DNA]</scope>
    <source>
        <tissue evidence="3">Whole gametophyte</tissue>
    </source>
</reference>
<dbReference type="Proteomes" id="UP000077202">
    <property type="component" value="Unassembled WGS sequence"/>
</dbReference>
<feature type="compositionally biased region" description="Low complexity" evidence="1">
    <location>
        <begin position="399"/>
        <end position="417"/>
    </location>
</feature>
<dbReference type="GO" id="GO:0003824">
    <property type="term" value="F:catalytic activity"/>
    <property type="evidence" value="ECO:0007669"/>
    <property type="project" value="InterPro"/>
</dbReference>
<sequence length="713" mass="77366">MASSTTSRELQNAFLAQTRDTARLTLQAKMEKVRGRLKKFRHRFEQKIDQIPSCFKPKKDMPKLIYTVMDNRECESLLCQNYAVGEGGRPVGLLTEGEKQRGRERLLSDVSFWEKDEGLDSGNGSGNGELWNMHADKEGPTIRLATFDVALFNLAPAIPADHPCAAAAPDQFQSTPAHYLSSESSIFSCKSKSTSSEASSGMTFFSNSRESSDSAETCAVLSHLSSKPTQSFPVLNPCALIVPKVSPVKQAAFDIRKAWRASPLAAKTRAICHFKPGSGRSSSGIHGPFYHSKLNPVFSLSSDSSQCFADSLPSLFSSQASCQASDPSGLQSAAAAASTPDQLALACYTPVGSPANEKVLSCFSSPTPLLLSEPIPSSGDKSPERVAAAPFDGVQFADTSPSAASSSPTELSSSVSPQDGNFVSNSALTSTVASPCSPNLSSKEGGDPASLGANYLSILDILLEVDADIIALQEVRAEEERGMKPLSELAEALGMEYAYAESWAPDFGNAVLSRWPIKSASVQQIHDDTDYRNVLKVVVSVPLAGDLHFYCTQLDHLDEDWRMKQIDSLTSMVPPNQPHILTGNLNALNQSDYSKERWEEIAEFRKKNNKVLPRGDVMKRLFQEKRYSDAKDFALGSSPTKSHQIKEGKQVSIPFPSLSEVQGTCQNGTRVDYILGSQKLPFDFIPGSYLVVPSRGTSNHDLVMVDLQPHFHS</sequence>
<evidence type="ECO:0000313" key="3">
    <source>
        <dbReference type="EMBL" id="OAE35634.1"/>
    </source>
</evidence>
<accession>A0A176WS16</accession>
<organism evidence="3 4">
    <name type="scientific">Marchantia polymorpha subsp. ruderalis</name>
    <dbReference type="NCBI Taxonomy" id="1480154"/>
    <lineage>
        <taxon>Eukaryota</taxon>
        <taxon>Viridiplantae</taxon>
        <taxon>Streptophyta</taxon>
        <taxon>Embryophyta</taxon>
        <taxon>Marchantiophyta</taxon>
        <taxon>Marchantiopsida</taxon>
        <taxon>Marchantiidae</taxon>
        <taxon>Marchantiales</taxon>
        <taxon>Marchantiaceae</taxon>
        <taxon>Marchantia</taxon>
    </lineage>
</organism>
<comment type="caution">
    <text evidence="3">The sequence shown here is derived from an EMBL/GenBank/DDBJ whole genome shotgun (WGS) entry which is preliminary data.</text>
</comment>
<dbReference type="InterPro" id="IPR005135">
    <property type="entry name" value="Endo/exonuclease/phosphatase"/>
</dbReference>